<evidence type="ECO:0000313" key="4">
    <source>
        <dbReference type="EMBL" id="AFI49545.1"/>
    </source>
</evidence>
<reference evidence="4" key="2">
    <citation type="submission" date="2011-11" db="EMBL/GenBank/DDBJ databases">
        <title>Molecular characterization of vap genes of Rhodococcus equi.</title>
        <authorList>
            <person name="Anand T."/>
            <person name="Bera B.C."/>
            <person name="Vaid R.K."/>
            <person name="Shanmugasundaram K."/>
            <person name="Virmani N."/>
            <person name="Bansal M."/>
            <person name="Shukla B.N."/>
            <person name="Singh R.K."/>
        </authorList>
    </citation>
    <scope>NUCLEOTIDE SEQUENCE</scope>
    <source>
        <strain evidence="4">Eq21C</strain>
        <plasmid evidence="4">unnamed</plasmid>
    </source>
</reference>
<protein>
    <submittedName>
        <fullName evidence="5">R. equi VapF protein</fullName>
    </submittedName>
    <submittedName>
        <fullName evidence="2">Virulence associated protein F</fullName>
    </submittedName>
    <submittedName>
        <fullName evidence="1">Virulence associated protein VapF</fullName>
    </submittedName>
</protein>
<dbReference type="Pfam" id="PF05526">
    <property type="entry name" value="R_equi_Vir"/>
    <property type="match status" value="1"/>
</dbReference>
<organism evidence="5">
    <name type="scientific">Rhodococcus hoagii</name>
    <name type="common">Corynebacterium equii</name>
    <dbReference type="NCBI Taxonomy" id="43767"/>
    <lineage>
        <taxon>Bacteria</taxon>
        <taxon>Bacillati</taxon>
        <taxon>Actinomycetota</taxon>
        <taxon>Actinomycetes</taxon>
        <taxon>Mycobacteriales</taxon>
        <taxon>Nocardiaceae</taxon>
        <taxon>Prescottella</taxon>
    </lineage>
</organism>
<geneLocation type="plasmid" evidence="5">
    <name>pREAT701</name>
    <name>p33701</name>
</geneLocation>
<dbReference type="RefSeq" id="WP_010900382.1">
    <property type="nucleotide sequence ID" value="NZ_AP025269.1"/>
</dbReference>
<dbReference type="Gene3D" id="2.40.128.480">
    <property type="entry name" value="Rhodococcus equi virulence-associated protein"/>
    <property type="match status" value="1"/>
</dbReference>
<dbReference type="EMBL" id="AP001204">
    <property type="protein sequence ID" value="BAB16629.1"/>
    <property type="molecule type" value="Genomic_DNA"/>
</dbReference>
<keyword evidence="5" id="KW-0614">Plasmid</keyword>
<evidence type="ECO:0000313" key="1">
    <source>
        <dbReference type="EMBL" id="AAG21723.1"/>
    </source>
</evidence>
<dbReference type="EMBL" id="JQ001821">
    <property type="protein sequence ID" value="AFI49542.1"/>
    <property type="molecule type" value="Genomic_DNA"/>
</dbReference>
<dbReference type="AlphaFoldDB" id="Q9ETG9"/>
<proteinExistence type="predicted"/>
<accession>Q9ETG9</accession>
<evidence type="ECO:0000313" key="2">
    <source>
        <dbReference type="EMBL" id="AFI49542.1"/>
    </source>
</evidence>
<evidence type="ECO:0000313" key="5">
    <source>
        <dbReference type="EMBL" id="BAB16629.1"/>
    </source>
</evidence>
<dbReference type="PIRSF" id="PIRSF009221">
    <property type="entry name" value="R_equi_Vir"/>
    <property type="match status" value="1"/>
</dbReference>
<dbReference type="EMBL" id="AF116907">
    <property type="protein sequence ID" value="AAG21723.1"/>
    <property type="molecule type" value="Genomic_DNA"/>
</dbReference>
<name>Q9ETG9_RHOHA</name>
<dbReference type="EMBL" id="JQ001824">
    <property type="protein sequence ID" value="AFI49545.1"/>
    <property type="molecule type" value="Genomic_DNA"/>
</dbReference>
<reference evidence="5" key="1">
    <citation type="journal article" date="2000" name="Infect. Immun.">
        <title>DNA sequence and comparison of virulence plasmids from Rhodococcus equi ATCC 33701 and 103.</title>
        <authorList>
            <person name="Takai S."/>
            <person name="Hines S.A."/>
            <person name="Sekizaki T."/>
            <person name="Nicholson V.M."/>
            <person name="Alperin D.A."/>
            <person name="Osaki M."/>
            <person name="Takamatsu D."/>
            <person name="Nakamura M."/>
            <person name="Suzuki K."/>
            <person name="Ogino N."/>
            <person name="Kakuda T."/>
            <person name="Dan H."/>
            <person name="Prescott J.F."/>
        </authorList>
    </citation>
    <scope>NUCLEOTIDE SEQUENCE</scope>
    <source>
        <strain evidence="1">103</strain>
        <strain evidence="5">ATCC33701</strain>
        <plasmid evidence="5">pREAT701 (p33701)</plasmid>
        <plasmid evidence="1">unnamed</plasmid>
    </source>
</reference>
<gene>
    <name evidence="5" type="primary">vapF</name>
</gene>
<dbReference type="EMBL" id="JQ001823">
    <property type="protein sequence ID" value="AFI49544.1"/>
    <property type="molecule type" value="Genomic_DNA"/>
</dbReference>
<geneLocation type="plasmid" evidence="1">
    <name>unnamed</name>
</geneLocation>
<dbReference type="InterPro" id="IPR038625">
    <property type="entry name" value="R_equi_Vir_sf"/>
</dbReference>
<sequence>MIEYAWYGPSIQSNRCCGDCPILLALGGHRTCRLATPSAWVGTPSAAGKVLPPINNNADEQYAVHGVVFSAVFYNHVRISVDGGMTFDGEGGGLSTPGGGALWGNLMTSDLLCSSYTTKLRRSNVIWPVSKDQLLRQLWWHSWECSRERC</sequence>
<evidence type="ECO:0000313" key="3">
    <source>
        <dbReference type="EMBL" id="AFI49544.1"/>
    </source>
</evidence>
<dbReference type="InterPro" id="IPR008810">
    <property type="entry name" value="R_equi_Vir"/>
</dbReference>
<reference evidence="2" key="3">
    <citation type="submission" date="2011-11" db="EMBL/GenBank/DDBJ databases">
        <title>Molecular characterization of vap genes of Rhodococcus equi.</title>
        <authorList>
            <person name="Anand T."/>
            <person name="Bera B.C."/>
            <person name="Vaid R.K."/>
            <person name="Shanmugasundaram K."/>
            <person name="Virmani N."/>
            <person name="Sharma G."/>
            <person name="Bansal M."/>
            <person name="Shukla B.N."/>
            <person name="Singh R.K."/>
        </authorList>
    </citation>
    <scope>NUCLEOTIDE SEQUENCE</scope>
    <source>
        <strain evidence="3">BBG163</strain>
        <strain evidence="2">SNP85</strain>
        <plasmid evidence="2">unnamed</plasmid>
    </source>
</reference>